<dbReference type="STRING" id="35525.A0A162QWY5"/>
<reference evidence="11 12" key="1">
    <citation type="submission" date="2016-03" db="EMBL/GenBank/DDBJ databases">
        <title>EvidentialGene: Evidence-directed Construction of Genes on Genomes.</title>
        <authorList>
            <person name="Gilbert D.G."/>
            <person name="Choi J.-H."/>
            <person name="Mockaitis K."/>
            <person name="Colbourne J."/>
            <person name="Pfrender M."/>
        </authorList>
    </citation>
    <scope>NUCLEOTIDE SEQUENCE [LARGE SCALE GENOMIC DNA]</scope>
    <source>
        <strain evidence="11 12">Xinb3</strain>
        <tissue evidence="11">Complete organism</tissue>
    </source>
</reference>
<dbReference type="GO" id="GO:0031201">
    <property type="term" value="C:SNARE complex"/>
    <property type="evidence" value="ECO:0007669"/>
    <property type="project" value="TreeGrafter"/>
</dbReference>
<sequence>MKLNEGEMKATYYGVTEKNGGHQCDEEDTLLEVRAHPSKFYQRTKVLEVSLCKIQEQINQQKILQENILASPTSQSSKENMDRLSKSITTNMTQTGKDLKDLRLTAAKDFHNRKITDTEFRMVNNLQSSLTIRFQALWDELCCIRNAYESKCKRRIQRQLEIAGYEMGDDEVETALTTGLSVFSKEFGECEAAKLALRDLEDRRQELLGLEKNIQEMHDLFVELNLLVECQGEVVNSIEKNVSQAAGNVDGGKHCLQEARQKQTSLRKKKIVCAVVVVGALVLAVVITISILFG</sequence>
<keyword evidence="8" id="KW-0175">Coiled coil</keyword>
<keyword evidence="7 9" id="KW-0472">Membrane</keyword>
<evidence type="ECO:0000256" key="5">
    <source>
        <dbReference type="ARBA" id="ARBA00022775"/>
    </source>
</evidence>
<dbReference type="Gene3D" id="1.20.58.70">
    <property type="match status" value="1"/>
</dbReference>
<protein>
    <submittedName>
        <fullName evidence="11">Putative Syntaxin</fullName>
    </submittedName>
</protein>
<dbReference type="CDD" id="cd15848">
    <property type="entry name" value="SNARE_syntaxin1-like"/>
    <property type="match status" value="1"/>
</dbReference>
<evidence type="ECO:0000256" key="4">
    <source>
        <dbReference type="ARBA" id="ARBA00022692"/>
    </source>
</evidence>
<keyword evidence="4 9" id="KW-0812">Transmembrane</keyword>
<evidence type="ECO:0000256" key="6">
    <source>
        <dbReference type="ARBA" id="ARBA00022989"/>
    </source>
</evidence>
<dbReference type="EMBL" id="LRGB01000248">
    <property type="protein sequence ID" value="KZS20025.1"/>
    <property type="molecule type" value="Genomic_DNA"/>
</dbReference>
<dbReference type="InterPro" id="IPR045242">
    <property type="entry name" value="Syntaxin"/>
</dbReference>
<dbReference type="InterPro" id="IPR010989">
    <property type="entry name" value="SNARE"/>
</dbReference>
<dbReference type="GO" id="GO:0012505">
    <property type="term" value="C:endomembrane system"/>
    <property type="evidence" value="ECO:0007669"/>
    <property type="project" value="TreeGrafter"/>
</dbReference>
<dbReference type="InterPro" id="IPR006011">
    <property type="entry name" value="Syntaxin_N"/>
</dbReference>
<dbReference type="GO" id="GO:0006836">
    <property type="term" value="P:neurotransmitter transport"/>
    <property type="evidence" value="ECO:0007669"/>
    <property type="project" value="UniProtKB-KW"/>
</dbReference>
<comment type="similarity">
    <text evidence="2">Belongs to the syntaxin family.</text>
</comment>
<dbReference type="GO" id="GO:0005886">
    <property type="term" value="C:plasma membrane"/>
    <property type="evidence" value="ECO:0007669"/>
    <property type="project" value="TreeGrafter"/>
</dbReference>
<dbReference type="GO" id="GO:0048278">
    <property type="term" value="P:vesicle docking"/>
    <property type="evidence" value="ECO:0007669"/>
    <property type="project" value="TreeGrafter"/>
</dbReference>
<keyword evidence="12" id="KW-1185">Reference proteome</keyword>
<feature type="transmembrane region" description="Helical" evidence="9">
    <location>
        <begin position="271"/>
        <end position="293"/>
    </location>
</feature>
<evidence type="ECO:0000313" key="11">
    <source>
        <dbReference type="EMBL" id="KZS20025.1"/>
    </source>
</evidence>
<comment type="subcellular location">
    <subcellularLocation>
        <location evidence="1">Membrane</location>
        <topology evidence="1">Single-pass type IV membrane protein</topology>
    </subcellularLocation>
</comment>
<evidence type="ECO:0000256" key="9">
    <source>
        <dbReference type="SAM" id="Phobius"/>
    </source>
</evidence>
<organism evidence="11 12">
    <name type="scientific">Daphnia magna</name>
    <dbReference type="NCBI Taxonomy" id="35525"/>
    <lineage>
        <taxon>Eukaryota</taxon>
        <taxon>Metazoa</taxon>
        <taxon>Ecdysozoa</taxon>
        <taxon>Arthropoda</taxon>
        <taxon>Crustacea</taxon>
        <taxon>Branchiopoda</taxon>
        <taxon>Diplostraca</taxon>
        <taxon>Cladocera</taxon>
        <taxon>Anomopoda</taxon>
        <taxon>Daphniidae</taxon>
        <taxon>Daphnia</taxon>
    </lineage>
</organism>
<dbReference type="GO" id="GO:0006887">
    <property type="term" value="P:exocytosis"/>
    <property type="evidence" value="ECO:0007669"/>
    <property type="project" value="TreeGrafter"/>
</dbReference>
<dbReference type="SUPFAM" id="SSF47661">
    <property type="entry name" value="t-snare proteins"/>
    <property type="match status" value="1"/>
</dbReference>
<keyword evidence="6 9" id="KW-1133">Transmembrane helix</keyword>
<gene>
    <name evidence="11" type="ORF">APZ42_013321</name>
</gene>
<dbReference type="AlphaFoldDB" id="A0A162QWY5"/>
<dbReference type="InterPro" id="IPR000727">
    <property type="entry name" value="T_SNARE_dom"/>
</dbReference>
<evidence type="ECO:0000256" key="2">
    <source>
        <dbReference type="ARBA" id="ARBA00009063"/>
    </source>
</evidence>
<evidence type="ECO:0000256" key="3">
    <source>
        <dbReference type="ARBA" id="ARBA00022448"/>
    </source>
</evidence>
<dbReference type="PANTHER" id="PTHR19957">
    <property type="entry name" value="SYNTAXIN"/>
    <property type="match status" value="1"/>
</dbReference>
<evidence type="ECO:0000313" key="12">
    <source>
        <dbReference type="Proteomes" id="UP000076858"/>
    </source>
</evidence>
<proteinExistence type="inferred from homology"/>
<evidence type="ECO:0000256" key="8">
    <source>
        <dbReference type="SAM" id="Coils"/>
    </source>
</evidence>
<keyword evidence="5" id="KW-0532">Neurotransmitter transport</keyword>
<feature type="coiled-coil region" evidence="8">
    <location>
        <begin position="190"/>
        <end position="220"/>
    </location>
</feature>
<dbReference type="GO" id="GO:0006886">
    <property type="term" value="P:intracellular protein transport"/>
    <property type="evidence" value="ECO:0007669"/>
    <property type="project" value="InterPro"/>
</dbReference>
<dbReference type="InterPro" id="IPR006012">
    <property type="entry name" value="Syntaxin/epimorphin_CS"/>
</dbReference>
<feature type="domain" description="T-SNARE coiled-coil homology" evidence="10">
    <location>
        <begin position="197"/>
        <end position="259"/>
    </location>
</feature>
<evidence type="ECO:0000256" key="1">
    <source>
        <dbReference type="ARBA" id="ARBA00004211"/>
    </source>
</evidence>
<dbReference type="Pfam" id="PF00804">
    <property type="entry name" value="Syntaxin"/>
    <property type="match status" value="1"/>
</dbReference>
<dbReference type="OrthoDB" id="6355135at2759"/>
<dbReference type="PROSITE" id="PS50192">
    <property type="entry name" value="T_SNARE"/>
    <property type="match status" value="1"/>
</dbReference>
<keyword evidence="3" id="KW-0813">Transport</keyword>
<dbReference type="Gene3D" id="1.20.5.110">
    <property type="match status" value="1"/>
</dbReference>
<dbReference type="SMART" id="SM00397">
    <property type="entry name" value="t_SNARE"/>
    <property type="match status" value="1"/>
</dbReference>
<dbReference type="Proteomes" id="UP000076858">
    <property type="component" value="Unassembled WGS sequence"/>
</dbReference>
<name>A0A162QWY5_9CRUS</name>
<dbReference type="Pfam" id="PF05739">
    <property type="entry name" value="SNARE"/>
    <property type="match status" value="1"/>
</dbReference>
<comment type="caution">
    <text evidence="11">The sequence shown here is derived from an EMBL/GenBank/DDBJ whole genome shotgun (WGS) entry which is preliminary data.</text>
</comment>
<evidence type="ECO:0000256" key="7">
    <source>
        <dbReference type="ARBA" id="ARBA00023136"/>
    </source>
</evidence>
<dbReference type="PANTHER" id="PTHR19957:SF424">
    <property type="entry name" value="SYNTAXIN-1A"/>
    <property type="match status" value="1"/>
</dbReference>
<dbReference type="GO" id="GO:0006906">
    <property type="term" value="P:vesicle fusion"/>
    <property type="evidence" value="ECO:0007669"/>
    <property type="project" value="TreeGrafter"/>
</dbReference>
<dbReference type="PROSITE" id="PS00914">
    <property type="entry name" value="SYNTAXIN"/>
    <property type="match status" value="1"/>
</dbReference>
<dbReference type="GO" id="GO:0000149">
    <property type="term" value="F:SNARE binding"/>
    <property type="evidence" value="ECO:0007669"/>
    <property type="project" value="TreeGrafter"/>
</dbReference>
<evidence type="ECO:0000259" key="10">
    <source>
        <dbReference type="PROSITE" id="PS50192"/>
    </source>
</evidence>
<dbReference type="GO" id="GO:0005484">
    <property type="term" value="F:SNAP receptor activity"/>
    <property type="evidence" value="ECO:0007669"/>
    <property type="project" value="InterPro"/>
</dbReference>
<accession>A0A162QWY5</accession>